<evidence type="ECO:0000313" key="2">
    <source>
        <dbReference type="EMBL" id="KAK7388299.1"/>
    </source>
</evidence>
<dbReference type="EMBL" id="JAYMYS010000006">
    <property type="protein sequence ID" value="KAK7388299.1"/>
    <property type="molecule type" value="Genomic_DNA"/>
</dbReference>
<feature type="transmembrane region" description="Helical" evidence="1">
    <location>
        <begin position="48"/>
        <end position="71"/>
    </location>
</feature>
<reference evidence="2 3" key="1">
    <citation type="submission" date="2024-01" db="EMBL/GenBank/DDBJ databases">
        <title>The genomes of 5 underutilized Papilionoideae crops provide insights into root nodulation and disease resistanc.</title>
        <authorList>
            <person name="Jiang F."/>
        </authorList>
    </citation>
    <scope>NUCLEOTIDE SEQUENCE [LARGE SCALE GENOMIC DNA]</scope>
    <source>
        <strain evidence="2">DUOXIRENSHENG_FW03</strain>
        <tissue evidence="2">Leaves</tissue>
    </source>
</reference>
<organism evidence="2 3">
    <name type="scientific">Psophocarpus tetragonolobus</name>
    <name type="common">Winged bean</name>
    <name type="synonym">Dolichos tetragonolobus</name>
    <dbReference type="NCBI Taxonomy" id="3891"/>
    <lineage>
        <taxon>Eukaryota</taxon>
        <taxon>Viridiplantae</taxon>
        <taxon>Streptophyta</taxon>
        <taxon>Embryophyta</taxon>
        <taxon>Tracheophyta</taxon>
        <taxon>Spermatophyta</taxon>
        <taxon>Magnoliopsida</taxon>
        <taxon>eudicotyledons</taxon>
        <taxon>Gunneridae</taxon>
        <taxon>Pentapetalae</taxon>
        <taxon>rosids</taxon>
        <taxon>fabids</taxon>
        <taxon>Fabales</taxon>
        <taxon>Fabaceae</taxon>
        <taxon>Papilionoideae</taxon>
        <taxon>50 kb inversion clade</taxon>
        <taxon>NPAAA clade</taxon>
        <taxon>indigoferoid/millettioid clade</taxon>
        <taxon>Phaseoleae</taxon>
        <taxon>Psophocarpus</taxon>
    </lineage>
</organism>
<name>A0AAN9S600_PSOTE</name>
<protein>
    <submittedName>
        <fullName evidence="2">Uncharacterized protein</fullName>
    </submittedName>
</protein>
<comment type="caution">
    <text evidence="2">The sequence shown here is derived from an EMBL/GenBank/DDBJ whole genome shotgun (WGS) entry which is preliminary data.</text>
</comment>
<gene>
    <name evidence="2" type="ORF">VNO78_23113</name>
</gene>
<proteinExistence type="predicted"/>
<accession>A0AAN9S600</accession>
<sequence length="87" mass="9298">MADAVSKVSGELKSSSFDRVRPAAAAAAAAAPRDSSLVLASRPARQAVSYWTCSKLCAICFVAGMLFGYSLRGRVKRWASKMLKKLT</sequence>
<evidence type="ECO:0000313" key="3">
    <source>
        <dbReference type="Proteomes" id="UP001386955"/>
    </source>
</evidence>
<keyword evidence="1" id="KW-1133">Transmembrane helix</keyword>
<evidence type="ECO:0000256" key="1">
    <source>
        <dbReference type="SAM" id="Phobius"/>
    </source>
</evidence>
<dbReference type="Proteomes" id="UP001386955">
    <property type="component" value="Unassembled WGS sequence"/>
</dbReference>
<keyword evidence="3" id="KW-1185">Reference proteome</keyword>
<keyword evidence="1" id="KW-0812">Transmembrane</keyword>
<dbReference type="AlphaFoldDB" id="A0AAN9S600"/>
<keyword evidence="1" id="KW-0472">Membrane</keyword>